<evidence type="ECO:0000313" key="4">
    <source>
        <dbReference type="Proteomes" id="UP000319160"/>
    </source>
</evidence>
<name>A0A553HYF5_9PEZI</name>
<evidence type="ECO:0000259" key="2">
    <source>
        <dbReference type="PROSITE" id="PS51820"/>
    </source>
</evidence>
<accession>A0A553HYF5</accession>
<protein>
    <recommendedName>
        <fullName evidence="2">PA14 domain-containing protein</fullName>
    </recommendedName>
</protein>
<feature type="chain" id="PRO_5022214993" description="PA14 domain-containing protein" evidence="1">
    <location>
        <begin position="17"/>
        <end position="250"/>
    </location>
</feature>
<dbReference type="InterPro" id="IPR037524">
    <property type="entry name" value="PA14/GLEYA"/>
</dbReference>
<evidence type="ECO:0000256" key="1">
    <source>
        <dbReference type="SAM" id="SignalP"/>
    </source>
</evidence>
<dbReference type="Pfam" id="PF10528">
    <property type="entry name" value="GLEYA"/>
    <property type="match status" value="1"/>
</dbReference>
<dbReference type="OrthoDB" id="4388755at2759"/>
<reference evidence="4" key="1">
    <citation type="submission" date="2019-06" db="EMBL/GenBank/DDBJ databases">
        <title>Draft genome sequence of the griseofulvin-producing fungus Xylaria cubensis strain G536.</title>
        <authorList>
            <person name="Mead M.E."/>
            <person name="Raja H.A."/>
            <person name="Steenwyk J.L."/>
            <person name="Knowles S.L."/>
            <person name="Oberlies N.H."/>
            <person name="Rokas A."/>
        </authorList>
    </citation>
    <scope>NUCLEOTIDE SEQUENCE [LARGE SCALE GENOMIC DNA]</scope>
    <source>
        <strain evidence="4">G536</strain>
    </source>
</reference>
<keyword evidence="1" id="KW-0732">Signal</keyword>
<feature type="domain" description="PA14" evidence="2">
    <location>
        <begin position="68"/>
        <end position="226"/>
    </location>
</feature>
<gene>
    <name evidence="3" type="ORF">FHL15_006117</name>
</gene>
<feature type="signal peptide" evidence="1">
    <location>
        <begin position="1"/>
        <end position="16"/>
    </location>
</feature>
<comment type="caution">
    <text evidence="3">The sequence shown here is derived from an EMBL/GenBank/DDBJ whole genome shotgun (WGS) entry which is preliminary data.</text>
</comment>
<organism evidence="3 4">
    <name type="scientific">Xylaria flabelliformis</name>
    <dbReference type="NCBI Taxonomy" id="2512241"/>
    <lineage>
        <taxon>Eukaryota</taxon>
        <taxon>Fungi</taxon>
        <taxon>Dikarya</taxon>
        <taxon>Ascomycota</taxon>
        <taxon>Pezizomycotina</taxon>
        <taxon>Sordariomycetes</taxon>
        <taxon>Xylariomycetidae</taxon>
        <taxon>Xylariales</taxon>
        <taxon>Xylariaceae</taxon>
        <taxon>Xylaria</taxon>
    </lineage>
</organism>
<sequence>MLHSLSLLFLATGAFSSILPLFPSPGTPPDNYPTYPTDDCPSCSKPKHCSNEGWDWAYYPNPLTNNGENYPGFKADIFKTKTPTYTGVTPVIGGVSALGASDGKIYNSTSTLNSTYFVLNQHAYLWACEKGTWQFDISGVDDLVLAWVGDVAYSGWTDANANARAVWTFQGTGSHTGSASFATDLEGGSFVPVRFVFANAQGGGAFRVTITSPSGIIVHQTGRTANNDRVVRRSCDEPTAPEFPSFGKES</sequence>
<evidence type="ECO:0000313" key="3">
    <source>
        <dbReference type="EMBL" id="TRX92979.1"/>
    </source>
</evidence>
<dbReference type="Proteomes" id="UP000319160">
    <property type="component" value="Unassembled WGS sequence"/>
</dbReference>
<proteinExistence type="predicted"/>
<dbReference type="STRING" id="2512241.A0A553HYF5"/>
<dbReference type="PROSITE" id="PS51820">
    <property type="entry name" value="PA14"/>
    <property type="match status" value="1"/>
</dbReference>
<dbReference type="EMBL" id="VFLP01000032">
    <property type="protein sequence ID" value="TRX92979.1"/>
    <property type="molecule type" value="Genomic_DNA"/>
</dbReference>
<dbReference type="Gene3D" id="2.60.120.1560">
    <property type="match status" value="1"/>
</dbReference>
<dbReference type="InterPro" id="IPR018871">
    <property type="entry name" value="GLEYA_adhesin_domain"/>
</dbReference>
<keyword evidence="4" id="KW-1185">Reference proteome</keyword>
<dbReference type="AlphaFoldDB" id="A0A553HYF5"/>